<evidence type="ECO:0000256" key="7">
    <source>
        <dbReference type="ARBA" id="ARBA00026209"/>
    </source>
</evidence>
<evidence type="ECO:0000256" key="2">
    <source>
        <dbReference type="ARBA" id="ARBA00005462"/>
    </source>
</evidence>
<comment type="subcellular location">
    <subcellularLocation>
        <location evidence="1">Vacuole membrane</location>
        <topology evidence="1">Lipid-anchor</topology>
    </subcellularLocation>
</comment>
<keyword evidence="4" id="KW-0677">Repeat</keyword>
<dbReference type="GO" id="GO:0043495">
    <property type="term" value="F:protein-membrane adaptor activity"/>
    <property type="evidence" value="ECO:0007669"/>
    <property type="project" value="InterPro"/>
</dbReference>
<dbReference type="SUPFAM" id="SSF48371">
    <property type="entry name" value="ARM repeat"/>
    <property type="match status" value="1"/>
</dbReference>
<dbReference type="GO" id="GO:0071562">
    <property type="term" value="P:nucleus-vacuole junction assembly"/>
    <property type="evidence" value="ECO:0007669"/>
    <property type="project" value="InterPro"/>
</dbReference>
<dbReference type="SMART" id="SM00185">
    <property type="entry name" value="ARM"/>
    <property type="match status" value="4"/>
</dbReference>
<evidence type="ECO:0000313" key="9">
    <source>
        <dbReference type="Proteomes" id="UP000738325"/>
    </source>
</evidence>
<dbReference type="PANTHER" id="PTHR47249:SF1">
    <property type="entry name" value="VACUOLAR PROTEIN 8"/>
    <property type="match status" value="1"/>
</dbReference>
<dbReference type="OrthoDB" id="7537227at2759"/>
<organism evidence="8 9">
    <name type="scientific">Dissophora globulifera</name>
    <dbReference type="NCBI Taxonomy" id="979702"/>
    <lineage>
        <taxon>Eukaryota</taxon>
        <taxon>Fungi</taxon>
        <taxon>Fungi incertae sedis</taxon>
        <taxon>Mucoromycota</taxon>
        <taxon>Mortierellomycotina</taxon>
        <taxon>Mortierellomycetes</taxon>
        <taxon>Mortierellales</taxon>
        <taxon>Mortierellaceae</taxon>
        <taxon>Dissophora</taxon>
    </lineage>
</organism>
<dbReference type="EMBL" id="JAAAIP010000135">
    <property type="protein sequence ID" value="KAG0324827.1"/>
    <property type="molecule type" value="Genomic_DNA"/>
</dbReference>
<evidence type="ECO:0000256" key="3">
    <source>
        <dbReference type="ARBA" id="ARBA00022554"/>
    </source>
</evidence>
<accession>A0A9P6UWX4</accession>
<keyword evidence="6" id="KW-0449">Lipoprotein</keyword>
<comment type="similarity">
    <text evidence="2">Belongs to the beta-catenin family.</text>
</comment>
<evidence type="ECO:0000256" key="4">
    <source>
        <dbReference type="ARBA" id="ARBA00022737"/>
    </source>
</evidence>
<dbReference type="Proteomes" id="UP000738325">
    <property type="component" value="Unassembled WGS sequence"/>
</dbReference>
<dbReference type="Gene3D" id="1.25.10.10">
    <property type="entry name" value="Leucine-rich Repeat Variant"/>
    <property type="match status" value="2"/>
</dbReference>
<comment type="caution">
    <text evidence="8">The sequence shown here is derived from an EMBL/GenBank/DDBJ whole genome shotgun (WGS) entry which is preliminary data.</text>
</comment>
<keyword evidence="5" id="KW-0472">Membrane</keyword>
<keyword evidence="3" id="KW-0926">Vacuole</keyword>
<name>A0A9P6UWX4_9FUNG</name>
<dbReference type="PANTHER" id="PTHR47249">
    <property type="entry name" value="VACUOLAR PROTEIN 8"/>
    <property type="match status" value="1"/>
</dbReference>
<dbReference type="InterPro" id="IPR045156">
    <property type="entry name" value="Vac8"/>
</dbReference>
<protein>
    <recommendedName>
        <fullName evidence="7">Vacuolar protein 8</fullName>
    </recommendedName>
</protein>
<evidence type="ECO:0000256" key="6">
    <source>
        <dbReference type="ARBA" id="ARBA00023288"/>
    </source>
</evidence>
<evidence type="ECO:0000256" key="5">
    <source>
        <dbReference type="ARBA" id="ARBA00023136"/>
    </source>
</evidence>
<dbReference type="InterPro" id="IPR000225">
    <property type="entry name" value="Armadillo"/>
</dbReference>
<evidence type="ECO:0000256" key="1">
    <source>
        <dbReference type="ARBA" id="ARBA00004592"/>
    </source>
</evidence>
<dbReference type="GO" id="GO:0005774">
    <property type="term" value="C:vacuolar membrane"/>
    <property type="evidence" value="ECO:0007669"/>
    <property type="project" value="UniProtKB-SubCell"/>
</dbReference>
<evidence type="ECO:0000313" key="8">
    <source>
        <dbReference type="EMBL" id="KAG0324827.1"/>
    </source>
</evidence>
<dbReference type="AlphaFoldDB" id="A0A9P6UWX4"/>
<dbReference type="InterPro" id="IPR016024">
    <property type="entry name" value="ARM-type_fold"/>
</dbReference>
<proteinExistence type="inferred from homology"/>
<reference evidence="8" key="1">
    <citation type="journal article" date="2020" name="Fungal Divers.">
        <title>Resolving the Mortierellaceae phylogeny through synthesis of multi-gene phylogenetics and phylogenomics.</title>
        <authorList>
            <person name="Vandepol N."/>
            <person name="Liber J."/>
            <person name="Desiro A."/>
            <person name="Na H."/>
            <person name="Kennedy M."/>
            <person name="Barry K."/>
            <person name="Grigoriev I.V."/>
            <person name="Miller A.N."/>
            <person name="O'Donnell K."/>
            <person name="Stajich J.E."/>
            <person name="Bonito G."/>
        </authorList>
    </citation>
    <scope>NUCLEOTIDE SEQUENCE</scope>
    <source>
        <strain evidence="8">REB-010B</strain>
    </source>
</reference>
<dbReference type="Pfam" id="PF00514">
    <property type="entry name" value="Arm"/>
    <property type="match status" value="1"/>
</dbReference>
<gene>
    <name evidence="8" type="primary">VAC8_1</name>
    <name evidence="8" type="ORF">BGZ99_001391</name>
</gene>
<keyword evidence="9" id="KW-1185">Reference proteome</keyword>
<dbReference type="InterPro" id="IPR011989">
    <property type="entry name" value="ARM-like"/>
</dbReference>
<sequence>MQIRIETQREVILEVVLQESKQDADDEASSMPDLELLSIADPDLQHKPEDIHLNGTSNAQKGSKNAQEAIEVKALYYLTRQMKEYELKDNDLQGVAAGALSNISGCEELVEDVVNSGAVPFLIGLLDSSKEPEMQELCAETIWNISFNEIGREQLSKPNTKLATALIKLSSSTSSHLQLTATKILSFLCMDQSFQIELVKEGGIPPLLRLLESDNQLAVRLPTFCLYTIFRDSQDRTIFAKPKIIKLLIDLTRFKDEDETDPANLAIFMLLCLVKHSEYHKMIVDAGVFERFYSSVSNVSEKIQIQMTSLIYKLRSACTFFWPFIIVWAARYLA</sequence>